<feature type="chain" id="PRO_5045622488" description="Peptidase E" evidence="1">
    <location>
        <begin position="23"/>
        <end position="167"/>
    </location>
</feature>
<keyword evidence="1" id="KW-0732">Signal</keyword>
<reference evidence="2" key="1">
    <citation type="submission" date="2021-02" db="EMBL/GenBank/DDBJ databases">
        <title>Salinimicrobium sp. nov. isolated from seawater in Tongyeong, Republic of Korea.</title>
        <authorList>
            <person name="Lee S.-J."/>
        </authorList>
    </citation>
    <scope>NUCLEOTIDE SEQUENCE</scope>
    <source>
        <strain evidence="2">HN-2-9-2</strain>
    </source>
</reference>
<dbReference type="EMBL" id="CP069620">
    <property type="protein sequence ID" value="UZH54628.1"/>
    <property type="molecule type" value="Genomic_DNA"/>
</dbReference>
<feature type="signal peptide" evidence="1">
    <location>
        <begin position="1"/>
        <end position="22"/>
    </location>
</feature>
<gene>
    <name evidence="2" type="ORF">JRG66_11690</name>
</gene>
<evidence type="ECO:0000313" key="2">
    <source>
        <dbReference type="EMBL" id="UZH54628.1"/>
    </source>
</evidence>
<dbReference type="RefSeq" id="WP_265162958.1">
    <property type="nucleotide sequence ID" value="NZ_CP069620.1"/>
</dbReference>
<sequence length="167" mass="19258">MKRTSLLLFIVLPLLAFTAAHKFYVSATNIDYNEKQRSLQIISHVFADDLENLLKTRYSESLTLIKGNEHPAADEYVQKYFNDKFRLSVNGKDRSFSYIGKEYDKDQLLVYLEVENVEPIKSISVENAVLTDLFPEQKNVIKVEYKGRIKSLLLMRDNPGGTLNFSN</sequence>
<accession>A0ABY6NQ08</accession>
<evidence type="ECO:0000313" key="3">
    <source>
        <dbReference type="Proteomes" id="UP001163981"/>
    </source>
</evidence>
<dbReference type="Pfam" id="PF20420">
    <property type="entry name" value="DUF6702"/>
    <property type="match status" value="1"/>
</dbReference>
<name>A0ABY6NQ08_9FLAO</name>
<evidence type="ECO:0000256" key="1">
    <source>
        <dbReference type="SAM" id="SignalP"/>
    </source>
</evidence>
<protein>
    <recommendedName>
        <fullName evidence="4">Peptidase E</fullName>
    </recommendedName>
</protein>
<keyword evidence="3" id="KW-1185">Reference proteome</keyword>
<dbReference type="Proteomes" id="UP001163981">
    <property type="component" value="Chromosome"/>
</dbReference>
<organism evidence="2 3">
    <name type="scientific">Salinimicrobium tongyeongense</name>
    <dbReference type="NCBI Taxonomy" id="2809707"/>
    <lineage>
        <taxon>Bacteria</taxon>
        <taxon>Pseudomonadati</taxon>
        <taxon>Bacteroidota</taxon>
        <taxon>Flavobacteriia</taxon>
        <taxon>Flavobacteriales</taxon>
        <taxon>Flavobacteriaceae</taxon>
        <taxon>Salinimicrobium</taxon>
    </lineage>
</organism>
<dbReference type="InterPro" id="IPR046525">
    <property type="entry name" value="DUF6702"/>
</dbReference>
<evidence type="ECO:0008006" key="4">
    <source>
        <dbReference type="Google" id="ProtNLM"/>
    </source>
</evidence>
<proteinExistence type="predicted"/>